<evidence type="ECO:0000259" key="2">
    <source>
        <dbReference type="Pfam" id="PF03572"/>
    </source>
</evidence>
<dbReference type="InterPro" id="IPR029045">
    <property type="entry name" value="ClpP/crotonase-like_dom_sf"/>
</dbReference>
<dbReference type="InterPro" id="IPR005151">
    <property type="entry name" value="Tail-specific_protease"/>
</dbReference>
<dbReference type="Pfam" id="PF03572">
    <property type="entry name" value="Peptidase_S41"/>
    <property type="match status" value="1"/>
</dbReference>
<comment type="caution">
    <text evidence="3">The sequence shown here is derived from an EMBL/GenBank/DDBJ whole genome shotgun (WGS) entry which is preliminary data.</text>
</comment>
<feature type="domain" description="Tail specific protease" evidence="2">
    <location>
        <begin position="438"/>
        <end position="590"/>
    </location>
</feature>
<organism evidence="3 4">
    <name type="scientific">Rufibacter sediminis</name>
    <dbReference type="NCBI Taxonomy" id="2762756"/>
    <lineage>
        <taxon>Bacteria</taxon>
        <taxon>Pseudomonadati</taxon>
        <taxon>Bacteroidota</taxon>
        <taxon>Cytophagia</taxon>
        <taxon>Cytophagales</taxon>
        <taxon>Hymenobacteraceae</taxon>
        <taxon>Rufibacter</taxon>
    </lineage>
</organism>
<sequence length="643" mass="73765">MRNHYTIPSFALKIFTLKAHVRALLLGTVVCFLFVGNAWAQDNFDTEKQLYFFRIWGHVKYYHPASAMGQLSADSLFLAHLPQLDSAKNQKQANAVFKQLLKDVGVPAGEKLSPQKDQPKGAFLLKNLDDTWRTKSKFLTSENRKTLNQIFEHRYTSDKHYYTYVRNNPYGGTMPHEPEYAVEPKENLPYPLRMLALAKFKAFVDYLYPYKHLMDENWDDVISLYIPQFAQCATRQEYERLLLGVNARLDDTQAYSFFRQLHYREKLFKNHFYPPFDYEVAEKKIVVTALIDEALCKRSNIRRGDIIEGLDSVQVSEWVAALDALLSVSNQSSLWSRVGEWGDNLLFRSEDPLMQVQLTRGEEQLTTTLRLMDPAQTAKAKLIDAYFKKKHAVPAKKSKGLAYAARGIVHFKIDDTFRLIKDETSEEDYRLMDSLFSRAMKAKGIIFDMRGEPDNSDFVFHYAFKKFGKPDHYFARYYQLNPYQVGSYRLLTQPEVYYPTELKPEEASYPGKVVILVNGTTQSIGEWHTMSLQRLFPGSITLGESSAGADGDVKRIVLPGNYVVALSGNGIYYPNNAVTQRLGVRLDEEVRPTLKGVLAKKDELLQKAIERIGVEEEKGETKKTETKKSAEKKTADKKAQAKK</sequence>
<dbReference type="Proteomes" id="UP000659698">
    <property type="component" value="Unassembled WGS sequence"/>
</dbReference>
<evidence type="ECO:0000256" key="1">
    <source>
        <dbReference type="SAM" id="MobiDB-lite"/>
    </source>
</evidence>
<evidence type="ECO:0000313" key="4">
    <source>
        <dbReference type="Proteomes" id="UP000659698"/>
    </source>
</evidence>
<evidence type="ECO:0000313" key="3">
    <source>
        <dbReference type="EMBL" id="MBC3542182.1"/>
    </source>
</evidence>
<protein>
    <recommendedName>
        <fullName evidence="2">Tail specific protease domain-containing protein</fullName>
    </recommendedName>
</protein>
<dbReference type="SUPFAM" id="SSF52096">
    <property type="entry name" value="ClpP/crotonase"/>
    <property type="match status" value="1"/>
</dbReference>
<proteinExistence type="predicted"/>
<dbReference type="EMBL" id="JACOAF010000058">
    <property type="protein sequence ID" value="MBC3542182.1"/>
    <property type="molecule type" value="Genomic_DNA"/>
</dbReference>
<dbReference type="RefSeq" id="WP_186641888.1">
    <property type="nucleotide sequence ID" value="NZ_JACOAF010000058.1"/>
</dbReference>
<keyword evidence="4" id="KW-1185">Reference proteome</keyword>
<dbReference type="Gene3D" id="3.90.226.10">
    <property type="entry name" value="2-enoyl-CoA Hydratase, Chain A, domain 1"/>
    <property type="match status" value="1"/>
</dbReference>
<gene>
    <name evidence="3" type="ORF">H7U12_21025</name>
</gene>
<accession>A0ABR6VZ65</accession>
<name>A0ABR6VZ65_9BACT</name>
<reference evidence="3 4" key="1">
    <citation type="journal article" date="2019" name="Int. J. Syst. Evol. Microbiol.">
        <title>Rufibacter sediminis sp. nov., isolated from freshwater lake sediment.</title>
        <authorList>
            <person name="Qu J.H."/>
            <person name="Zhang L.J."/>
            <person name="Fu Y.H."/>
            <person name="Li H.F."/>
        </authorList>
    </citation>
    <scope>NUCLEOTIDE SEQUENCE [LARGE SCALE GENOMIC DNA]</scope>
    <source>
        <strain evidence="3 4">H-1</strain>
    </source>
</reference>
<feature type="region of interest" description="Disordered" evidence="1">
    <location>
        <begin position="615"/>
        <end position="643"/>
    </location>
</feature>